<proteinExistence type="predicted"/>
<evidence type="ECO:0000259" key="1">
    <source>
        <dbReference type="Pfam" id="PF04151"/>
    </source>
</evidence>
<organism evidence="2 3">
    <name type="scientific">Funiculus sociatus GB2-A5</name>
    <dbReference type="NCBI Taxonomy" id="2933946"/>
    <lineage>
        <taxon>Bacteria</taxon>
        <taxon>Bacillati</taxon>
        <taxon>Cyanobacteriota</taxon>
        <taxon>Cyanophyceae</taxon>
        <taxon>Coleofasciculales</taxon>
        <taxon>Coleofasciculaceae</taxon>
        <taxon>Funiculus</taxon>
    </lineage>
</organism>
<reference evidence="2 3" key="1">
    <citation type="submission" date="2022-04" db="EMBL/GenBank/DDBJ databases">
        <title>Positive selection, recombination, and allopatry shape intraspecific diversity of widespread and dominant cyanobacteria.</title>
        <authorList>
            <person name="Wei J."/>
            <person name="Shu W."/>
            <person name="Hu C."/>
        </authorList>
    </citation>
    <scope>NUCLEOTIDE SEQUENCE [LARGE SCALE GENOMIC DNA]</scope>
    <source>
        <strain evidence="2 3">GB2-A5</strain>
    </source>
</reference>
<dbReference type="RefSeq" id="WP_190422586.1">
    <property type="nucleotide sequence ID" value="NZ_JAMPKK010000006.1"/>
</dbReference>
<name>A0ABV0JJV7_9CYAN</name>
<keyword evidence="3" id="KW-1185">Reference proteome</keyword>
<dbReference type="SUPFAM" id="SSF89260">
    <property type="entry name" value="Collagen-binding domain"/>
    <property type="match status" value="1"/>
</dbReference>
<protein>
    <submittedName>
        <fullName evidence="2">Pre-peptidase C-terminal domain-containing protein</fullName>
    </submittedName>
</protein>
<evidence type="ECO:0000313" key="3">
    <source>
        <dbReference type="Proteomes" id="UP001442494"/>
    </source>
</evidence>
<dbReference type="EMBL" id="JAMPKK010000006">
    <property type="protein sequence ID" value="MEP0863727.1"/>
    <property type="molecule type" value="Genomic_DNA"/>
</dbReference>
<dbReference type="Proteomes" id="UP001442494">
    <property type="component" value="Unassembled WGS sequence"/>
</dbReference>
<accession>A0ABV0JJV7</accession>
<evidence type="ECO:0000313" key="2">
    <source>
        <dbReference type="EMBL" id="MEP0863727.1"/>
    </source>
</evidence>
<comment type="caution">
    <text evidence="2">The sequence shown here is derived from an EMBL/GenBank/DDBJ whole genome shotgun (WGS) entry which is preliminary data.</text>
</comment>
<dbReference type="Gene3D" id="2.60.120.380">
    <property type="match status" value="1"/>
</dbReference>
<sequence>MPADYAGNSFNQARNINLTTSVTPYRDFVGAADPLDYYKFTLSGRSSLFLTLGRLSADANVQLFNSSNPNQAIASSTRRGSYREYIGATLDAGTYFVKVYRQSGDSYYNLRMSANPATPINTAPVIGLPTGTVSYTENGPGALIGAGATVTDTTSPNFDTGTLNVSLSPVSNASDILGIRNQGTAIGQIGVSGSTITYGGTVIGTYSGGLTSFSVNFNSNATATAAQALVQNITYQNSYDDQSNLNRTVSFTMTDGDGGTSATVSRGITIIPVNDAPVITVPGAKTVDEDTDLTITGISIGDRDAGSNPVRVTLSASQGRLTFGSTNGLTFGPAGGNGSSTMTFTGTLAAINTAFSNLTYRGNTNYFGADSINISVNDQGNTGGAALSDSKTLALTVNSVPDTYTLYNGTSTPDTQGYLAFGTQGLPPFVPAGTQTALAGGGVNLNSTSNNLVPAGYSNYREVSPATLVNPLFPTLDRNSGYTISFQVKINSEAHTSDDNNDGKQDRAGFSITTISSDGQKGIELGFWNNEIWAQDGGANVPVGSANRTLFTHSEGVLRSTTSMTKYDLRVQGNNYQLLVNGSQILTGALRDYTAFDHTRTIAGPLPYDPYETPNFLFLGDNTTSARANVDIRSIAIATA</sequence>
<feature type="domain" description="Peptidase C-terminal archaeal/bacterial" evidence="1">
    <location>
        <begin position="36"/>
        <end position="100"/>
    </location>
</feature>
<dbReference type="Pfam" id="PF04151">
    <property type="entry name" value="PPC"/>
    <property type="match status" value="1"/>
</dbReference>
<dbReference type="InterPro" id="IPR007280">
    <property type="entry name" value="Peptidase_C_arc/bac"/>
</dbReference>
<gene>
    <name evidence="2" type="ORF">NDI37_04510</name>
</gene>